<evidence type="ECO:0000259" key="1">
    <source>
        <dbReference type="Pfam" id="PF00149"/>
    </source>
</evidence>
<dbReference type="PATRIC" id="fig|886882.15.peg.5616"/>
<proteinExistence type="predicted"/>
<dbReference type="InterPro" id="IPR004843">
    <property type="entry name" value="Calcineurin-like_PHP"/>
</dbReference>
<dbReference type="InterPro" id="IPR029052">
    <property type="entry name" value="Metallo-depent_PP-like"/>
</dbReference>
<reference evidence="2 3" key="1">
    <citation type="journal article" date="2011" name="J. Bacteriol.">
        <title>Complete genome sequence of Paenibacillus polymyxa SC2, a strain of plant growth-promoting Rhizobacterium with broad-spectrum antimicrobial activity.</title>
        <authorList>
            <person name="Ma M."/>
            <person name="Wang C."/>
            <person name="Ding Y."/>
            <person name="Li L."/>
            <person name="Shen D."/>
            <person name="Jiang X."/>
            <person name="Guan D."/>
            <person name="Cao F."/>
            <person name="Chen H."/>
            <person name="Feng R."/>
            <person name="Wang X."/>
            <person name="Ge Y."/>
            <person name="Yao L."/>
            <person name="Bing X."/>
            <person name="Yang X."/>
            <person name="Li J."/>
            <person name="Du B."/>
        </authorList>
    </citation>
    <scope>NUCLEOTIDE SEQUENCE [LARGE SCALE GENOMIC DNA]</scope>
    <source>
        <strain evidence="2 3">SC2</strain>
        <plasmid evidence="3">pSC2</plasmid>
    </source>
</reference>
<protein>
    <recommendedName>
        <fullName evidence="1">Calcineurin-like phosphoesterase domain-containing protein</fullName>
    </recommendedName>
</protein>
<dbReference type="AlphaFoldDB" id="E3EJW1"/>
<dbReference type="RefSeq" id="WP_013386123.1">
    <property type="nucleotide sequence ID" value="NC_014628.2"/>
</dbReference>
<sequence>MSRFFDLISDIHLDFWVKVDSNLRKMEKKIDLFVDSLVPTSPSNVLVIAGDLGHYNNQNVIMLRSLMRYYESIVMVRGNHDLYLVSGKQSKKYKWLSENRWREMKDFVNQLPGLFVLEGDTITLEGITFGGTGMWYDFSYGIIEHGKTREELDQIWSKEIRDRKFIKKQPDFAQEEIRFDRIIDESDVIVTHVGGDWSQLLLNARYVKGDSIPSFYFFDGSRWADRLSGKAWCFGHVHDHYDYMRNGCRFINNAKGYPRDNPGAKIKTVMI</sequence>
<dbReference type="SUPFAM" id="SSF56300">
    <property type="entry name" value="Metallo-dependent phosphatases"/>
    <property type="match status" value="1"/>
</dbReference>
<dbReference type="EMBL" id="CP002214">
    <property type="protein sequence ID" value="ADO59709.1"/>
    <property type="molecule type" value="Genomic_DNA"/>
</dbReference>
<gene>
    <name evidence="2" type="ORF">PPSC2_26605</name>
</gene>
<dbReference type="eggNOG" id="COG1409">
    <property type="taxonomic scope" value="Bacteria"/>
</dbReference>
<organism evidence="2 3">
    <name type="scientific">Paenibacillus polymyxa (strain SC2)</name>
    <name type="common">Bacillus polymyxa</name>
    <dbReference type="NCBI Taxonomy" id="886882"/>
    <lineage>
        <taxon>Bacteria</taxon>
        <taxon>Bacillati</taxon>
        <taxon>Bacillota</taxon>
        <taxon>Bacilli</taxon>
        <taxon>Bacillales</taxon>
        <taxon>Paenibacillaceae</taxon>
        <taxon>Paenibacillus</taxon>
    </lineage>
</organism>
<dbReference type="GO" id="GO:0016787">
    <property type="term" value="F:hydrolase activity"/>
    <property type="evidence" value="ECO:0007669"/>
    <property type="project" value="InterPro"/>
</dbReference>
<geneLocation type="plasmid" evidence="2 3">
    <name>pSC2</name>
</geneLocation>
<evidence type="ECO:0000313" key="3">
    <source>
        <dbReference type="Proteomes" id="UP000006868"/>
    </source>
</evidence>
<accession>E3EJW1</accession>
<evidence type="ECO:0000313" key="2">
    <source>
        <dbReference type="EMBL" id="ADO59709.1"/>
    </source>
</evidence>
<dbReference type="Proteomes" id="UP000006868">
    <property type="component" value="Plasmid pSC2"/>
</dbReference>
<keyword evidence="2" id="KW-0614">Plasmid</keyword>
<dbReference type="PANTHER" id="PTHR37844:SF2">
    <property type="entry name" value="SER_THR PROTEIN PHOSPHATASE SUPERFAMILY (AFU_ORTHOLOGUE AFUA_1G14840)"/>
    <property type="match status" value="1"/>
</dbReference>
<dbReference type="KEGG" id="ppm:PPSC2_26605"/>
<name>E3EJW1_PAEPS</name>
<dbReference type="Gene3D" id="3.60.21.10">
    <property type="match status" value="1"/>
</dbReference>
<feature type="domain" description="Calcineurin-like phosphoesterase" evidence="1">
    <location>
        <begin position="7"/>
        <end position="239"/>
    </location>
</feature>
<dbReference type="PANTHER" id="PTHR37844">
    <property type="entry name" value="SER/THR PROTEIN PHOSPHATASE SUPERFAMILY (AFU_ORTHOLOGUE AFUA_1G14840)"/>
    <property type="match status" value="1"/>
</dbReference>
<dbReference type="Pfam" id="PF00149">
    <property type="entry name" value="Metallophos"/>
    <property type="match status" value="1"/>
</dbReference>
<dbReference type="HOGENOM" id="CLU_078716_0_0_9"/>